<dbReference type="PIRSF" id="PIRSF016719">
    <property type="entry name" value="UCP016719"/>
    <property type="match status" value="1"/>
</dbReference>
<dbReference type="AlphaFoldDB" id="A0A1H6UFR8"/>
<dbReference type="STRING" id="1416801.SAMN05192553_101816"/>
<evidence type="ECO:0000256" key="1">
    <source>
        <dbReference type="SAM" id="MobiDB-lite"/>
    </source>
</evidence>
<dbReference type="Pfam" id="PF20732">
    <property type="entry name" value="NamZ_C"/>
    <property type="match status" value="1"/>
</dbReference>
<dbReference type="GO" id="GO:0033922">
    <property type="term" value="F:peptidoglycan beta-N-acetylmuramidase activity"/>
    <property type="evidence" value="ECO:0007669"/>
    <property type="project" value="InterPro"/>
</dbReference>
<keyword evidence="2" id="KW-0732">Signal</keyword>
<evidence type="ECO:0000313" key="6">
    <source>
        <dbReference type="Proteomes" id="UP000199403"/>
    </source>
</evidence>
<dbReference type="InterPro" id="IPR048503">
    <property type="entry name" value="NamZ_C"/>
</dbReference>
<accession>A0A1H6UFR8</accession>
<dbReference type="Proteomes" id="UP000199403">
    <property type="component" value="Unassembled WGS sequence"/>
</dbReference>
<feature type="region of interest" description="Disordered" evidence="1">
    <location>
        <begin position="24"/>
        <end position="47"/>
    </location>
</feature>
<sequence length="404" mass="45037">MKHVKLILLPVFLFGSLAFCTSKTDSNDGRKEPLPSQNDTEIMPGADRPSVYLPKLRNKRVALAVNQTSVLTQGESKHLVDFLLEEGISVQKVFVPEHGFRGNADAGEKVENQVDPKTGLPLVSLYGDSKKPSQEALADVDVVIFDIQDVGVRFYTFISTLHYLMEACAEQGKPLMIMDRPNPNGDYVDGPVLQPGFESFVGMHPIPVVHGLTVGELAQMINGEGWLKGGINAEIDIITIKNWQHSDAYSLPEKPSPNLPNDLSIRLYPSLCFFEGTDISLGRGTVFPFQVYGYPDPKFGEFTFTPVSIEGMSKNPPQQDKVCYGKDLRSEPLSHRFTLDYLLEAFRIADTGTGFFNAFFDKLAGSDQLRKAILDGASATEIRESWEEDLDNYRRIRANYLIYD</sequence>
<dbReference type="Pfam" id="PF07075">
    <property type="entry name" value="NamZ_N"/>
    <property type="match status" value="1"/>
</dbReference>
<protein>
    <submittedName>
        <fullName evidence="5">Uncharacterized conserved protein YbbC, DUF1343 family</fullName>
    </submittedName>
</protein>
<dbReference type="EMBL" id="FNZH01000001">
    <property type="protein sequence ID" value="SEI91253.1"/>
    <property type="molecule type" value="Genomic_DNA"/>
</dbReference>
<dbReference type="RefSeq" id="WP_092170284.1">
    <property type="nucleotide sequence ID" value="NZ_FNZH01000001.1"/>
</dbReference>
<dbReference type="Gene3D" id="3.40.50.12170">
    <property type="entry name" value="Uncharacterised protein PF07075, DUF1343"/>
    <property type="match status" value="1"/>
</dbReference>
<evidence type="ECO:0000313" key="5">
    <source>
        <dbReference type="EMBL" id="SEI91253.1"/>
    </source>
</evidence>
<name>A0A1H6UFR8_9BACT</name>
<dbReference type="Gene3D" id="3.90.1150.140">
    <property type="match status" value="1"/>
</dbReference>
<keyword evidence="6" id="KW-1185">Reference proteome</keyword>
<feature type="domain" description="Peptidoglycan beta-N-acetylmuramidase NamZ C-terminal" evidence="4">
    <location>
        <begin position="267"/>
        <end position="403"/>
    </location>
</feature>
<gene>
    <name evidence="5" type="ORF">SAMN05192553_101816</name>
</gene>
<dbReference type="OrthoDB" id="9801061at2"/>
<dbReference type="PANTHER" id="PTHR42915:SF1">
    <property type="entry name" value="PEPTIDOGLYCAN BETA-N-ACETYLMURAMIDASE NAMZ"/>
    <property type="match status" value="1"/>
</dbReference>
<organism evidence="5 6">
    <name type="scientific">Cyclobacterium xiamenense</name>
    <dbReference type="NCBI Taxonomy" id="1297121"/>
    <lineage>
        <taxon>Bacteria</taxon>
        <taxon>Pseudomonadati</taxon>
        <taxon>Bacteroidota</taxon>
        <taxon>Cytophagia</taxon>
        <taxon>Cytophagales</taxon>
        <taxon>Cyclobacteriaceae</taxon>
        <taxon>Cyclobacterium</taxon>
    </lineage>
</organism>
<feature type="signal peptide" evidence="2">
    <location>
        <begin position="1"/>
        <end position="20"/>
    </location>
</feature>
<dbReference type="PANTHER" id="PTHR42915">
    <property type="entry name" value="HYPOTHETICAL 460 KDA PROTEIN IN FEUA-SIGW INTERGENIC REGION [PRECURSOR]"/>
    <property type="match status" value="1"/>
</dbReference>
<evidence type="ECO:0000256" key="2">
    <source>
        <dbReference type="SAM" id="SignalP"/>
    </source>
</evidence>
<dbReference type="InterPro" id="IPR048502">
    <property type="entry name" value="NamZ_N"/>
</dbReference>
<feature type="domain" description="Peptidoglycan beta-N-acetylmuramidase NamZ N-terminal" evidence="3">
    <location>
        <begin position="61"/>
        <end position="261"/>
    </location>
</feature>
<evidence type="ECO:0000259" key="4">
    <source>
        <dbReference type="Pfam" id="PF20732"/>
    </source>
</evidence>
<feature type="chain" id="PRO_5011599234" evidence="2">
    <location>
        <begin position="21"/>
        <end position="404"/>
    </location>
</feature>
<dbReference type="InterPro" id="IPR008302">
    <property type="entry name" value="NamZ"/>
</dbReference>
<evidence type="ECO:0000259" key="3">
    <source>
        <dbReference type="Pfam" id="PF07075"/>
    </source>
</evidence>
<proteinExistence type="predicted"/>
<reference evidence="6" key="1">
    <citation type="submission" date="2016-10" db="EMBL/GenBank/DDBJ databases">
        <authorList>
            <person name="Varghese N."/>
            <person name="Submissions S."/>
        </authorList>
    </citation>
    <scope>NUCLEOTIDE SEQUENCE [LARGE SCALE GENOMIC DNA]</scope>
    <source>
        <strain evidence="6">IBRC-M 10761</strain>
    </source>
</reference>